<dbReference type="Proteomes" id="UP001165960">
    <property type="component" value="Unassembled WGS sequence"/>
</dbReference>
<keyword evidence="2" id="KW-1185">Reference proteome</keyword>
<reference evidence="1" key="1">
    <citation type="submission" date="2022-04" db="EMBL/GenBank/DDBJ databases">
        <title>Genome of the entomopathogenic fungus Entomophthora muscae.</title>
        <authorList>
            <person name="Elya C."/>
            <person name="Lovett B.R."/>
            <person name="Lee E."/>
            <person name="Macias A.M."/>
            <person name="Hajek A.E."/>
            <person name="De Bivort B.L."/>
            <person name="Kasson M.T."/>
            <person name="De Fine Licht H.H."/>
            <person name="Stajich J.E."/>
        </authorList>
    </citation>
    <scope>NUCLEOTIDE SEQUENCE</scope>
    <source>
        <strain evidence="1">Berkeley</strain>
    </source>
</reference>
<name>A0ACC2S9N5_9FUNG</name>
<comment type="caution">
    <text evidence="1">The sequence shown here is derived from an EMBL/GenBank/DDBJ whole genome shotgun (WGS) entry which is preliminary data.</text>
</comment>
<accession>A0ACC2S9N5</accession>
<evidence type="ECO:0000313" key="1">
    <source>
        <dbReference type="EMBL" id="KAJ9058993.1"/>
    </source>
</evidence>
<dbReference type="EMBL" id="QTSX02005699">
    <property type="protein sequence ID" value="KAJ9058993.1"/>
    <property type="molecule type" value="Genomic_DNA"/>
</dbReference>
<evidence type="ECO:0000313" key="2">
    <source>
        <dbReference type="Proteomes" id="UP001165960"/>
    </source>
</evidence>
<gene>
    <name evidence="1" type="ORF">DSO57_1006766</name>
</gene>
<sequence length="290" mass="31783">MATNYQNVTIIGGTGQLGQYLTREFLSQGTFKVKVLTRVESKATELHEEFRQKGAEIVQVDYKDQGSIKSALQNTHVVISALGSYDLFENQERFINAAKEAGVVRFVPSEFGIDVEGNTNPFFAPKVKTRQALESSGLEYTYYNTGFFIDHLLLPIFGFDIPNCKVSIVGKGKTKVSVTSLNDVAKFVVGTINLPQAKNSKLNITGDESTLLDIANDAAKIKAKPFEIEHIPAEKAQAILDDGSTYGMTKALNLLRLEIENGGVINKGNDASLVVGLKPMSIREYIQAQI</sequence>
<organism evidence="1 2">
    <name type="scientific">Entomophthora muscae</name>
    <dbReference type="NCBI Taxonomy" id="34485"/>
    <lineage>
        <taxon>Eukaryota</taxon>
        <taxon>Fungi</taxon>
        <taxon>Fungi incertae sedis</taxon>
        <taxon>Zoopagomycota</taxon>
        <taxon>Entomophthoromycotina</taxon>
        <taxon>Entomophthoromycetes</taxon>
        <taxon>Entomophthorales</taxon>
        <taxon>Entomophthoraceae</taxon>
        <taxon>Entomophthora</taxon>
    </lineage>
</organism>
<protein>
    <submittedName>
        <fullName evidence="1">Uncharacterized protein</fullName>
    </submittedName>
</protein>
<proteinExistence type="predicted"/>